<name>A0AAV2TTR2_CALDB</name>
<protein>
    <submittedName>
        <fullName evidence="2">Uncharacterized protein</fullName>
    </submittedName>
</protein>
<accession>A0AAV2TTR2</accession>
<feature type="compositionally biased region" description="Low complexity" evidence="1">
    <location>
        <begin position="35"/>
        <end position="52"/>
    </location>
</feature>
<dbReference type="AlphaFoldDB" id="A0AAV2TTR2"/>
<feature type="region of interest" description="Disordered" evidence="1">
    <location>
        <begin position="98"/>
        <end position="131"/>
    </location>
</feature>
<feature type="region of interest" description="Disordered" evidence="1">
    <location>
        <begin position="271"/>
        <end position="291"/>
    </location>
</feature>
<gene>
    <name evidence="2" type="ORF">CDAUBV1_LOCUS15816</name>
</gene>
<feature type="region of interest" description="Disordered" evidence="1">
    <location>
        <begin position="157"/>
        <end position="244"/>
    </location>
</feature>
<feature type="compositionally biased region" description="Polar residues" evidence="1">
    <location>
        <begin position="101"/>
        <end position="116"/>
    </location>
</feature>
<evidence type="ECO:0000256" key="1">
    <source>
        <dbReference type="SAM" id="MobiDB-lite"/>
    </source>
</evidence>
<feature type="compositionally biased region" description="Low complexity" evidence="1">
    <location>
        <begin position="166"/>
        <end position="179"/>
    </location>
</feature>
<sequence>MIRCRCSCHSAIQASARPQDSLVHQCNCRKVSEDNSNSFRRSPRNSNGKSSVGNGGALTNKRKSSKGSTKQSNSLKTQPVQPVFDQIDGLGSIIEVRPAQLNGTSHTKTTELSPTDGQYAASEDSETASHLGRSILRPSAPQDLKAKLSRLVVPQPNPLADKESLSHSSSSTFSTNFTNEGRRRSSLSWSKRVSVNTPIRRASEHEVGWVDQDDPDVVHSSSSEEEDDKSSEDLSERTRKSVVVSMQGSIGGRISFTLEKLNEEMRDYLNQVQEEERRKSVRASFTFHRKQ</sequence>
<comment type="caution">
    <text evidence="2">The sequence shown here is derived from an EMBL/GenBank/DDBJ whole genome shotgun (WGS) entry which is preliminary data.</text>
</comment>
<dbReference type="Proteomes" id="UP001497525">
    <property type="component" value="Unassembled WGS sequence"/>
</dbReference>
<evidence type="ECO:0000313" key="3">
    <source>
        <dbReference type="Proteomes" id="UP001497525"/>
    </source>
</evidence>
<evidence type="ECO:0000313" key="2">
    <source>
        <dbReference type="EMBL" id="CAL5140500.1"/>
    </source>
</evidence>
<dbReference type="EMBL" id="CAXLJL010000723">
    <property type="protein sequence ID" value="CAL5140500.1"/>
    <property type="molecule type" value="Genomic_DNA"/>
</dbReference>
<feature type="compositionally biased region" description="Polar residues" evidence="1">
    <location>
        <begin position="66"/>
        <end position="80"/>
    </location>
</feature>
<proteinExistence type="predicted"/>
<feature type="region of interest" description="Disordered" evidence="1">
    <location>
        <begin position="33"/>
        <end position="83"/>
    </location>
</feature>
<organism evidence="2 3">
    <name type="scientific">Calicophoron daubneyi</name>
    <name type="common">Rumen fluke</name>
    <name type="synonym">Paramphistomum daubneyi</name>
    <dbReference type="NCBI Taxonomy" id="300641"/>
    <lineage>
        <taxon>Eukaryota</taxon>
        <taxon>Metazoa</taxon>
        <taxon>Spiralia</taxon>
        <taxon>Lophotrochozoa</taxon>
        <taxon>Platyhelminthes</taxon>
        <taxon>Trematoda</taxon>
        <taxon>Digenea</taxon>
        <taxon>Plagiorchiida</taxon>
        <taxon>Pronocephalata</taxon>
        <taxon>Paramphistomoidea</taxon>
        <taxon>Paramphistomidae</taxon>
        <taxon>Calicophoron</taxon>
    </lineage>
</organism>
<reference evidence="2" key="1">
    <citation type="submission" date="2024-06" db="EMBL/GenBank/DDBJ databases">
        <authorList>
            <person name="Liu X."/>
            <person name="Lenzi L."/>
            <person name="Haldenby T S."/>
            <person name="Uol C."/>
        </authorList>
    </citation>
    <scope>NUCLEOTIDE SEQUENCE</scope>
</reference>
<feature type="compositionally biased region" description="Polar residues" evidence="1">
    <location>
        <begin position="186"/>
        <end position="197"/>
    </location>
</feature>